<comment type="similarity">
    <text evidence="3">Belongs to the LptF/LptG family.</text>
</comment>
<evidence type="ECO:0000256" key="5">
    <source>
        <dbReference type="ARBA" id="ARBA00022692"/>
    </source>
</evidence>
<feature type="transmembrane region" description="Helical" evidence="9">
    <location>
        <begin position="341"/>
        <end position="362"/>
    </location>
</feature>
<evidence type="ECO:0000256" key="3">
    <source>
        <dbReference type="ARBA" id="ARBA00007725"/>
    </source>
</evidence>
<sequence>MGYPVHQKKDFKMNVLTFHIGKEILKGTLITLLILLTIFNLFTLADELKDLEGQYGLKQIFYYVALTSPTVLYQLVPASALIGSLFVLGTMGNNRELVAMQAAGLSVLGIIKAVLLAGLVLVILAMLVGEFIAPVSEKLAQKIKATALNEHVIMNSKYGVWLREGSSYVNVRQAEDDGVLSDLSIYALNDQHHLDRAIHAEKAIFLGNKTWKLLNIKESAISTQKIQVNQVAEQIWKSSIAPNLLKIVVVDPNNLSLYDLAVYVEFLKGNHQKSHKYEAAFWGRAVSPLTTFIMMLVSAPFVIGIHRGVSVGARIMIGVTIGMGFNIFDKIINHMGLIYNLNPPLIALLPSLSVLAVVLYAMKKAQS</sequence>
<reference evidence="10 11" key="1">
    <citation type="journal article" date="2013" name="Genome Announc.">
        <title>Draft Genome Sequence of the Methanotrophic Gammaproteobacterium Methyloglobulus morosus DSM 22980 Strain KoM1.</title>
        <authorList>
            <person name="Poehlein A."/>
            <person name="Deutzmann J.S."/>
            <person name="Daniel R."/>
            <person name="Simeonova D.D."/>
        </authorList>
    </citation>
    <scope>NUCLEOTIDE SEQUENCE [LARGE SCALE GENOMIC DNA]</scope>
    <source>
        <strain evidence="10 11">KoM1</strain>
    </source>
</reference>
<dbReference type="Proteomes" id="UP000017842">
    <property type="component" value="Unassembled WGS sequence"/>
</dbReference>
<evidence type="ECO:0000256" key="1">
    <source>
        <dbReference type="ARBA" id="ARBA00002265"/>
    </source>
</evidence>
<dbReference type="InterPro" id="IPR005495">
    <property type="entry name" value="LptG/LptF_permease"/>
</dbReference>
<evidence type="ECO:0000256" key="6">
    <source>
        <dbReference type="ARBA" id="ARBA00022989"/>
    </source>
</evidence>
<dbReference type="GO" id="GO:0043190">
    <property type="term" value="C:ATP-binding cassette (ABC) transporter complex"/>
    <property type="evidence" value="ECO:0007669"/>
    <property type="project" value="InterPro"/>
</dbReference>
<evidence type="ECO:0000256" key="7">
    <source>
        <dbReference type="ARBA" id="ARBA00023136"/>
    </source>
</evidence>
<keyword evidence="5 9" id="KW-0812">Transmembrane</keyword>
<dbReference type="GO" id="GO:0015920">
    <property type="term" value="P:lipopolysaccharide transport"/>
    <property type="evidence" value="ECO:0007669"/>
    <property type="project" value="TreeGrafter"/>
</dbReference>
<keyword evidence="11" id="KW-1185">Reference proteome</keyword>
<dbReference type="PANTHER" id="PTHR33529:SF2">
    <property type="entry name" value="LIPOPOLYSACCHARIDE EXPORT SYSTEM PERMEASE PROTEIN LPTG"/>
    <property type="match status" value="1"/>
</dbReference>
<dbReference type="InterPro" id="IPR030923">
    <property type="entry name" value="LptG"/>
</dbReference>
<dbReference type="NCBIfam" id="TIGR04408">
    <property type="entry name" value="LptG_lptG"/>
    <property type="match status" value="1"/>
</dbReference>
<dbReference type="EMBL" id="AYLO01000044">
    <property type="protein sequence ID" value="ESS72842.1"/>
    <property type="molecule type" value="Genomic_DNA"/>
</dbReference>
<dbReference type="eggNOG" id="COG0795">
    <property type="taxonomic scope" value="Bacteria"/>
</dbReference>
<dbReference type="PANTHER" id="PTHR33529">
    <property type="entry name" value="SLR0882 PROTEIN-RELATED"/>
    <property type="match status" value="1"/>
</dbReference>
<comment type="subunit">
    <text evidence="8">Component of the lipopolysaccharide transport and assembly complex. The LptBFG transporter is composed of two ATP-binding proteins (LptB) and two transmembrane proteins (LptF and LptG).</text>
</comment>
<proteinExistence type="inferred from homology"/>
<dbReference type="GO" id="GO:0055085">
    <property type="term" value="P:transmembrane transport"/>
    <property type="evidence" value="ECO:0007669"/>
    <property type="project" value="InterPro"/>
</dbReference>
<dbReference type="Pfam" id="PF03739">
    <property type="entry name" value="LptF_LptG"/>
    <property type="match status" value="1"/>
</dbReference>
<keyword evidence="7 9" id="KW-0472">Membrane</keyword>
<evidence type="ECO:0000256" key="4">
    <source>
        <dbReference type="ARBA" id="ARBA00022475"/>
    </source>
</evidence>
<accession>V5C2Z9</accession>
<organism evidence="10 11">
    <name type="scientific">Methyloglobulus morosus KoM1</name>
    <dbReference type="NCBI Taxonomy" id="1116472"/>
    <lineage>
        <taxon>Bacteria</taxon>
        <taxon>Pseudomonadati</taxon>
        <taxon>Pseudomonadota</taxon>
        <taxon>Gammaproteobacteria</taxon>
        <taxon>Methylococcales</taxon>
        <taxon>Methylococcaceae</taxon>
        <taxon>Methyloglobulus</taxon>
    </lineage>
</organism>
<comment type="subcellular location">
    <subcellularLocation>
        <location evidence="2">Cell membrane</location>
        <topology evidence="2">Multi-pass membrane protein</topology>
    </subcellularLocation>
</comment>
<name>V5C2Z9_9GAMM</name>
<comment type="function">
    <text evidence="1">Part of the ABC transporter complex LptBFG involved in the translocation of lipopolysaccharide (LPS) from the inner membrane to the outer membrane.</text>
</comment>
<protein>
    <submittedName>
        <fullName evidence="10">Lipopolysaccharide export system permease protein LptG</fullName>
    </submittedName>
</protein>
<evidence type="ECO:0000256" key="9">
    <source>
        <dbReference type="SAM" id="Phobius"/>
    </source>
</evidence>
<evidence type="ECO:0000256" key="2">
    <source>
        <dbReference type="ARBA" id="ARBA00004651"/>
    </source>
</evidence>
<gene>
    <name evidence="10" type="primary">lptG</name>
    <name evidence="10" type="ORF">MGMO_45c00740</name>
</gene>
<feature type="transmembrane region" description="Helical" evidence="9">
    <location>
        <begin position="311"/>
        <end position="329"/>
    </location>
</feature>
<comment type="caution">
    <text evidence="10">The sequence shown here is derived from an EMBL/GenBank/DDBJ whole genome shotgun (WGS) entry which is preliminary data.</text>
</comment>
<feature type="transmembrane region" description="Helical" evidence="9">
    <location>
        <begin position="281"/>
        <end position="305"/>
    </location>
</feature>
<evidence type="ECO:0000313" key="11">
    <source>
        <dbReference type="Proteomes" id="UP000017842"/>
    </source>
</evidence>
<evidence type="ECO:0000256" key="8">
    <source>
        <dbReference type="ARBA" id="ARBA00026081"/>
    </source>
</evidence>
<feature type="transmembrane region" description="Helical" evidence="9">
    <location>
        <begin position="60"/>
        <end position="87"/>
    </location>
</feature>
<dbReference type="STRING" id="1116472.MGMO_45c00740"/>
<feature type="transmembrane region" description="Helical" evidence="9">
    <location>
        <begin position="107"/>
        <end position="133"/>
    </location>
</feature>
<dbReference type="AlphaFoldDB" id="V5C2Z9"/>
<evidence type="ECO:0000313" key="10">
    <source>
        <dbReference type="EMBL" id="ESS72842.1"/>
    </source>
</evidence>
<keyword evidence="4" id="KW-1003">Cell membrane</keyword>
<feature type="transmembrane region" description="Helical" evidence="9">
    <location>
        <begin position="24"/>
        <end position="48"/>
    </location>
</feature>
<keyword evidence="6 9" id="KW-1133">Transmembrane helix</keyword>